<evidence type="ECO:0000256" key="1">
    <source>
        <dbReference type="SAM" id="MobiDB-lite"/>
    </source>
</evidence>
<gene>
    <name evidence="3" type="ORF">CFX1CAM_1536</name>
</gene>
<dbReference type="RefSeq" id="WP_087862430.1">
    <property type="nucleotide sequence ID" value="NZ_LT859958.1"/>
</dbReference>
<feature type="region of interest" description="Disordered" evidence="1">
    <location>
        <begin position="187"/>
        <end position="206"/>
    </location>
</feature>
<feature type="transmembrane region" description="Helical" evidence="2">
    <location>
        <begin position="136"/>
        <end position="156"/>
    </location>
</feature>
<keyword evidence="2" id="KW-0812">Transmembrane</keyword>
<sequence length="248" mass="27102">MNVSQSAKISLSNFYSLLKTRKEMLYIIFFTLALVAFEAFNYSTTDFALSDLLGVRSFLGFRWATLLSIAFCGIDFAGIALLLAPQSEKGENRSVWFMFGAWFLAATMNAILTWWGVALAVGSHPVASAGVVNESLVLRTVPVFIAMMVWVIRIMIVGSFSKKANRLTAEAGQSGGPTISRRELRQAQSRAAHPAGNQRSVPSGVNSTAFAQPLNAKRGYRPEPTYIPMQDEAVFHALKSPGSGQRRA</sequence>
<reference evidence="4" key="1">
    <citation type="submission" date="2017-05" db="EMBL/GenBank/DDBJ databases">
        <authorList>
            <person name="Kirkegaard R."/>
            <person name="Mcilroy J S."/>
        </authorList>
    </citation>
    <scope>NUCLEOTIDE SEQUENCE [LARGE SCALE GENOMIC DNA]</scope>
</reference>
<dbReference type="KEGG" id="abat:CFX1CAM_1536"/>
<keyword evidence="2" id="KW-0472">Membrane</keyword>
<dbReference type="AlphaFoldDB" id="A0A1Y6K4J8"/>
<feature type="transmembrane region" description="Helical" evidence="2">
    <location>
        <begin position="24"/>
        <end position="43"/>
    </location>
</feature>
<keyword evidence="4" id="KW-1185">Reference proteome</keyword>
<proteinExistence type="predicted"/>
<dbReference type="Proteomes" id="UP000195514">
    <property type="component" value="Chromosome I"/>
</dbReference>
<protein>
    <submittedName>
        <fullName evidence="3">Uncharacterized protein</fullName>
    </submittedName>
</protein>
<accession>A0A1Y6K4J8</accession>
<evidence type="ECO:0000313" key="4">
    <source>
        <dbReference type="Proteomes" id="UP000195514"/>
    </source>
</evidence>
<feature type="transmembrane region" description="Helical" evidence="2">
    <location>
        <begin position="63"/>
        <end position="83"/>
    </location>
</feature>
<organism evidence="3 4">
    <name type="scientific">Candidatus Brevifilum fermentans</name>
    <dbReference type="NCBI Taxonomy" id="1986204"/>
    <lineage>
        <taxon>Bacteria</taxon>
        <taxon>Bacillati</taxon>
        <taxon>Chloroflexota</taxon>
        <taxon>Anaerolineae</taxon>
        <taxon>Anaerolineales</taxon>
        <taxon>Anaerolineaceae</taxon>
        <taxon>Candidatus Brevifilum</taxon>
    </lineage>
</organism>
<evidence type="ECO:0000313" key="3">
    <source>
        <dbReference type="EMBL" id="SMX54601.1"/>
    </source>
</evidence>
<feature type="transmembrane region" description="Helical" evidence="2">
    <location>
        <begin position="95"/>
        <end position="116"/>
    </location>
</feature>
<keyword evidence="2" id="KW-1133">Transmembrane helix</keyword>
<name>A0A1Y6K4J8_9CHLR</name>
<feature type="compositionally biased region" description="Polar residues" evidence="1">
    <location>
        <begin position="197"/>
        <end position="206"/>
    </location>
</feature>
<evidence type="ECO:0000256" key="2">
    <source>
        <dbReference type="SAM" id="Phobius"/>
    </source>
</evidence>
<dbReference type="OrthoDB" id="160946at2"/>
<dbReference type="EMBL" id="LT859958">
    <property type="protein sequence ID" value="SMX54601.1"/>
    <property type="molecule type" value="Genomic_DNA"/>
</dbReference>